<dbReference type="Pfam" id="PF01266">
    <property type="entry name" value="DAO"/>
    <property type="match status" value="1"/>
</dbReference>
<dbReference type="InterPro" id="IPR006076">
    <property type="entry name" value="FAD-dep_OxRdtase"/>
</dbReference>
<proteinExistence type="predicted"/>
<name>A0A1Y5SNA0_9RHOB</name>
<evidence type="ECO:0000313" key="4">
    <source>
        <dbReference type="Proteomes" id="UP000193623"/>
    </source>
</evidence>
<gene>
    <name evidence="3" type="ORF">PSJ8397_02312</name>
</gene>
<feature type="domain" description="FAD dependent oxidoreductase" evidence="2">
    <location>
        <begin position="2"/>
        <end position="128"/>
    </location>
</feature>
<keyword evidence="1" id="KW-0560">Oxidoreductase</keyword>
<organism evidence="3 4">
    <name type="scientific">Pseudooctadecabacter jejudonensis</name>
    <dbReference type="NCBI Taxonomy" id="1391910"/>
    <lineage>
        <taxon>Bacteria</taxon>
        <taxon>Pseudomonadati</taxon>
        <taxon>Pseudomonadota</taxon>
        <taxon>Alphaproteobacteria</taxon>
        <taxon>Rhodobacterales</taxon>
        <taxon>Paracoccaceae</taxon>
        <taxon>Pseudooctadecabacter</taxon>
    </lineage>
</organism>
<dbReference type="EMBL" id="FWFT01000003">
    <property type="protein sequence ID" value="SLN44614.1"/>
    <property type="molecule type" value="Genomic_DNA"/>
</dbReference>
<dbReference type="GO" id="GO:0016491">
    <property type="term" value="F:oxidoreductase activity"/>
    <property type="evidence" value="ECO:0007669"/>
    <property type="project" value="UniProtKB-KW"/>
</dbReference>
<dbReference type="AlphaFoldDB" id="A0A1Y5SNA0"/>
<dbReference type="Gene3D" id="3.50.50.60">
    <property type="entry name" value="FAD/NAD(P)-binding domain"/>
    <property type="match status" value="1"/>
</dbReference>
<dbReference type="Proteomes" id="UP000193623">
    <property type="component" value="Unassembled WGS sequence"/>
</dbReference>
<evidence type="ECO:0000259" key="2">
    <source>
        <dbReference type="Pfam" id="PF01266"/>
    </source>
</evidence>
<protein>
    <submittedName>
        <fullName evidence="3">FAD dependent oxidoreductase</fullName>
    </submittedName>
</protein>
<accession>A0A1Y5SNA0</accession>
<evidence type="ECO:0000256" key="1">
    <source>
        <dbReference type="ARBA" id="ARBA00023002"/>
    </source>
</evidence>
<sequence>MVIIGGAIRGASAAWFLSDDMDFDGTVLVVDRDLTNENTSTMHTNSCMRQQFSGELNVRISQFAADLVKNLPRYMGNDDRVPELSIRSFGYMYLADNEGFADVLRESQQVQLAAGAAAQLMTPEQIKAA</sequence>
<dbReference type="InterPro" id="IPR036188">
    <property type="entry name" value="FAD/NAD-bd_sf"/>
</dbReference>
<evidence type="ECO:0000313" key="3">
    <source>
        <dbReference type="EMBL" id="SLN44614.1"/>
    </source>
</evidence>
<dbReference type="Gene3D" id="3.30.9.10">
    <property type="entry name" value="D-Amino Acid Oxidase, subunit A, domain 2"/>
    <property type="match status" value="1"/>
</dbReference>
<keyword evidence="4" id="KW-1185">Reference proteome</keyword>
<dbReference type="SUPFAM" id="SSF51905">
    <property type="entry name" value="FAD/NAD(P)-binding domain"/>
    <property type="match status" value="1"/>
</dbReference>
<reference evidence="3 4" key="1">
    <citation type="submission" date="2017-03" db="EMBL/GenBank/DDBJ databases">
        <authorList>
            <person name="Afonso C.L."/>
            <person name="Miller P.J."/>
            <person name="Scott M.A."/>
            <person name="Spackman E."/>
            <person name="Goraichik I."/>
            <person name="Dimitrov K.M."/>
            <person name="Suarez D.L."/>
            <person name="Swayne D.E."/>
        </authorList>
    </citation>
    <scope>NUCLEOTIDE SEQUENCE [LARGE SCALE GENOMIC DNA]</scope>
    <source>
        <strain evidence="3 4">CECT 8397</strain>
    </source>
</reference>